<dbReference type="InterPro" id="IPR046341">
    <property type="entry name" value="SET_dom_sf"/>
</dbReference>
<dbReference type="SUPFAM" id="SSF82199">
    <property type="entry name" value="SET domain"/>
    <property type="match status" value="1"/>
</dbReference>
<proteinExistence type="predicted"/>
<evidence type="ECO:0000256" key="1">
    <source>
        <dbReference type="SAM" id="MobiDB-lite"/>
    </source>
</evidence>
<accession>A0AA88XWJ6</accession>
<dbReference type="EMBL" id="VSWD01000010">
    <property type="protein sequence ID" value="KAK3089196.1"/>
    <property type="molecule type" value="Genomic_DNA"/>
</dbReference>
<protein>
    <recommendedName>
        <fullName evidence="2">SET domain-containing protein</fullName>
    </recommendedName>
</protein>
<dbReference type="Gene3D" id="2.170.270.10">
    <property type="entry name" value="SET domain"/>
    <property type="match status" value="1"/>
</dbReference>
<name>A0AA88XWJ6_PINIB</name>
<dbReference type="Proteomes" id="UP001186944">
    <property type="component" value="Unassembled WGS sequence"/>
</dbReference>
<sequence length="167" mass="19053">MKSCDYDMTQHVEHVPNDKSLSIDSIYSIDATHSLDRLGRYVNDEAFGKPANNSVVKLKMINKQPRLCLFASRDIYEGEEIRYDYGDQEAPWRQRSVRMLDNVKVKQLNNFDESVTHVIVNTASDSSSSHEPQSSRSQQSSQEPQSSRSQQSSQEPQASSENFSFLE</sequence>
<dbReference type="InterPro" id="IPR001214">
    <property type="entry name" value="SET_dom"/>
</dbReference>
<dbReference type="PANTHER" id="PTHR46167">
    <property type="entry name" value="N-LYSINE METHYLTRANSFERASE KMT5A"/>
    <property type="match status" value="1"/>
</dbReference>
<dbReference type="Pfam" id="PF00856">
    <property type="entry name" value="SET"/>
    <property type="match status" value="1"/>
</dbReference>
<evidence type="ECO:0000313" key="4">
    <source>
        <dbReference type="Proteomes" id="UP001186944"/>
    </source>
</evidence>
<evidence type="ECO:0000259" key="2">
    <source>
        <dbReference type="Pfam" id="PF00856"/>
    </source>
</evidence>
<feature type="region of interest" description="Disordered" evidence="1">
    <location>
        <begin position="123"/>
        <end position="167"/>
    </location>
</feature>
<dbReference type="GO" id="GO:0005634">
    <property type="term" value="C:nucleus"/>
    <property type="evidence" value="ECO:0007669"/>
    <property type="project" value="TreeGrafter"/>
</dbReference>
<reference evidence="3" key="1">
    <citation type="submission" date="2019-08" db="EMBL/GenBank/DDBJ databases">
        <title>The improved chromosome-level genome for the pearl oyster Pinctada fucata martensii using PacBio sequencing and Hi-C.</title>
        <authorList>
            <person name="Zheng Z."/>
        </authorList>
    </citation>
    <scope>NUCLEOTIDE SEQUENCE</scope>
    <source>
        <strain evidence="3">ZZ-2019</strain>
        <tissue evidence="3">Adductor muscle</tissue>
    </source>
</reference>
<feature type="compositionally biased region" description="Low complexity" evidence="1">
    <location>
        <begin position="124"/>
        <end position="161"/>
    </location>
</feature>
<gene>
    <name evidence="3" type="ORF">FSP39_001655</name>
</gene>
<organism evidence="3 4">
    <name type="scientific">Pinctada imbricata</name>
    <name type="common">Atlantic pearl-oyster</name>
    <name type="synonym">Pinctada martensii</name>
    <dbReference type="NCBI Taxonomy" id="66713"/>
    <lineage>
        <taxon>Eukaryota</taxon>
        <taxon>Metazoa</taxon>
        <taxon>Spiralia</taxon>
        <taxon>Lophotrochozoa</taxon>
        <taxon>Mollusca</taxon>
        <taxon>Bivalvia</taxon>
        <taxon>Autobranchia</taxon>
        <taxon>Pteriomorphia</taxon>
        <taxon>Pterioida</taxon>
        <taxon>Pterioidea</taxon>
        <taxon>Pteriidae</taxon>
        <taxon>Pinctada</taxon>
    </lineage>
</organism>
<comment type="caution">
    <text evidence="3">The sequence shown here is derived from an EMBL/GenBank/DDBJ whole genome shotgun (WGS) entry which is preliminary data.</text>
</comment>
<dbReference type="GO" id="GO:0043516">
    <property type="term" value="P:regulation of DNA damage response, signal transduction by p53 class mediator"/>
    <property type="evidence" value="ECO:0007669"/>
    <property type="project" value="TreeGrafter"/>
</dbReference>
<dbReference type="GO" id="GO:0042799">
    <property type="term" value="F:histone H4K20 methyltransferase activity"/>
    <property type="evidence" value="ECO:0007669"/>
    <property type="project" value="TreeGrafter"/>
</dbReference>
<dbReference type="InterPro" id="IPR051760">
    <property type="entry name" value="KMT5A"/>
</dbReference>
<dbReference type="AlphaFoldDB" id="A0AA88XWJ6"/>
<dbReference type="PANTHER" id="PTHR46167:SF1">
    <property type="entry name" value="N-LYSINE METHYLTRANSFERASE KMT5A"/>
    <property type="match status" value="1"/>
</dbReference>
<dbReference type="GO" id="GO:0005700">
    <property type="term" value="C:polytene chromosome"/>
    <property type="evidence" value="ECO:0007669"/>
    <property type="project" value="TreeGrafter"/>
</dbReference>
<keyword evidence="4" id="KW-1185">Reference proteome</keyword>
<feature type="domain" description="SET" evidence="2">
    <location>
        <begin position="25"/>
        <end position="86"/>
    </location>
</feature>
<evidence type="ECO:0000313" key="3">
    <source>
        <dbReference type="EMBL" id="KAK3089196.1"/>
    </source>
</evidence>
<dbReference type="GO" id="GO:0006357">
    <property type="term" value="P:regulation of transcription by RNA polymerase II"/>
    <property type="evidence" value="ECO:0007669"/>
    <property type="project" value="TreeGrafter"/>
</dbReference>